<evidence type="ECO:0000256" key="1">
    <source>
        <dbReference type="SAM" id="Phobius"/>
    </source>
</evidence>
<evidence type="ECO:0000313" key="3">
    <source>
        <dbReference type="Proteomes" id="UP000663400"/>
    </source>
</evidence>
<accession>A0ABX7RGF4</accession>
<feature type="transmembrane region" description="Helical" evidence="1">
    <location>
        <begin position="112"/>
        <end position="132"/>
    </location>
</feature>
<name>A0ABX7RGF4_9GAMM</name>
<keyword evidence="1" id="KW-0812">Transmembrane</keyword>
<organism evidence="2 3">
    <name type="scientific">Lysobacter arenosi</name>
    <dbReference type="NCBI Taxonomy" id="2795387"/>
    <lineage>
        <taxon>Bacteria</taxon>
        <taxon>Pseudomonadati</taxon>
        <taxon>Pseudomonadota</taxon>
        <taxon>Gammaproteobacteria</taxon>
        <taxon>Lysobacterales</taxon>
        <taxon>Lysobacteraceae</taxon>
        <taxon>Lysobacter</taxon>
    </lineage>
</organism>
<feature type="transmembrane region" description="Helical" evidence="1">
    <location>
        <begin position="39"/>
        <end position="62"/>
    </location>
</feature>
<feature type="transmembrane region" description="Helical" evidence="1">
    <location>
        <begin position="6"/>
        <end position="27"/>
    </location>
</feature>
<feature type="transmembrane region" description="Helical" evidence="1">
    <location>
        <begin position="138"/>
        <end position="157"/>
    </location>
</feature>
<protein>
    <recommendedName>
        <fullName evidence="4">Diguanylate cyclase</fullName>
    </recommendedName>
</protein>
<evidence type="ECO:0008006" key="4">
    <source>
        <dbReference type="Google" id="ProtNLM"/>
    </source>
</evidence>
<keyword evidence="3" id="KW-1185">Reference proteome</keyword>
<dbReference type="Proteomes" id="UP000663400">
    <property type="component" value="Chromosome"/>
</dbReference>
<feature type="transmembrane region" description="Helical" evidence="1">
    <location>
        <begin position="74"/>
        <end position="92"/>
    </location>
</feature>
<evidence type="ECO:0000313" key="2">
    <source>
        <dbReference type="EMBL" id="QSX76603.1"/>
    </source>
</evidence>
<reference evidence="2 3" key="1">
    <citation type="submission" date="2021-02" db="EMBL/GenBank/DDBJ databases">
        <title>Lysobacter arenosi sp. nov., isolated from soil of gangwondo yeongwol, south Korea.</title>
        <authorList>
            <person name="Kim K.R."/>
            <person name="Kim K.H."/>
            <person name="Jeon C.O."/>
        </authorList>
    </citation>
    <scope>NUCLEOTIDE SEQUENCE [LARGE SCALE GENOMIC DNA]</scope>
    <source>
        <strain evidence="2 3">R7</strain>
    </source>
</reference>
<keyword evidence="1" id="KW-0472">Membrane</keyword>
<sequence length="191" mass="21384">MDAFNYLSVMVSLVLGLGMTQLFAGIGNMVQIRKRVSPYWLHSIWIGLLIALHIQMWWSFWAMRAERDWTYGEFAFVLIGPATLCIASHAFLPELIDGTIDVKKHYYDARKVFFGMLIVAAVWGIVIEPLMGLRPLLIPFRLVQVTGIGLMVACALSSNPRVHVVSTLLITAMLATGTVLTRYRLGQTGLE</sequence>
<dbReference type="EMBL" id="CP071517">
    <property type="protein sequence ID" value="QSX76603.1"/>
    <property type="molecule type" value="Genomic_DNA"/>
</dbReference>
<proteinExistence type="predicted"/>
<gene>
    <name evidence="2" type="ORF">HIV01_009125</name>
</gene>
<keyword evidence="1" id="KW-1133">Transmembrane helix</keyword>
<dbReference type="RefSeq" id="WP_200606587.1">
    <property type="nucleotide sequence ID" value="NZ_CP071517.1"/>
</dbReference>
<feature type="transmembrane region" description="Helical" evidence="1">
    <location>
        <begin position="164"/>
        <end position="185"/>
    </location>
</feature>